<dbReference type="WBParaSite" id="MhA1_Contig88.frz3.gene46">
    <property type="protein sequence ID" value="MhA1_Contig88.frz3.gene46"/>
    <property type="gene ID" value="MhA1_Contig88.frz3.gene46"/>
</dbReference>
<protein>
    <submittedName>
        <fullName evidence="5">COesterase domain-containing protein</fullName>
    </submittedName>
</protein>
<keyword evidence="2" id="KW-1133">Transmembrane helix</keyword>
<dbReference type="InterPro" id="IPR029058">
    <property type="entry name" value="AB_hydrolase_fold"/>
</dbReference>
<evidence type="ECO:0000259" key="3">
    <source>
        <dbReference type="Pfam" id="PF00135"/>
    </source>
</evidence>
<accession>A0A1I8C185</accession>
<keyword evidence="2" id="KW-0472">Membrane</keyword>
<dbReference type="InterPro" id="IPR002018">
    <property type="entry name" value="CarbesteraseB"/>
</dbReference>
<name>A0A1I8C185_MELHA</name>
<keyword evidence="4" id="KW-1185">Reference proteome</keyword>
<proteinExistence type="inferred from homology"/>
<evidence type="ECO:0000313" key="5">
    <source>
        <dbReference type="WBParaSite" id="MhA1_Contig88.frz3.gene46"/>
    </source>
</evidence>
<reference evidence="5" key="1">
    <citation type="submission" date="2016-11" db="UniProtKB">
        <authorList>
            <consortium name="WormBaseParasite"/>
        </authorList>
    </citation>
    <scope>IDENTIFICATION</scope>
</reference>
<dbReference type="Pfam" id="PF00135">
    <property type="entry name" value="COesterase"/>
    <property type="match status" value="1"/>
</dbReference>
<dbReference type="InterPro" id="IPR051093">
    <property type="entry name" value="Neuroligin/BSAL"/>
</dbReference>
<dbReference type="SUPFAM" id="SSF53474">
    <property type="entry name" value="alpha/beta-Hydrolases"/>
    <property type="match status" value="1"/>
</dbReference>
<comment type="similarity">
    <text evidence="1">Belongs to the type-B carboxylesterase/lipase family.</text>
</comment>
<dbReference type="Proteomes" id="UP000095281">
    <property type="component" value="Unplaced"/>
</dbReference>
<dbReference type="OMA" id="WASNTNE"/>
<feature type="domain" description="Carboxylesterase type B" evidence="3">
    <location>
        <begin position="5"/>
        <end position="166"/>
    </location>
</feature>
<dbReference type="PANTHER" id="PTHR43903">
    <property type="entry name" value="NEUROLIGIN"/>
    <property type="match status" value="1"/>
</dbReference>
<evidence type="ECO:0000313" key="4">
    <source>
        <dbReference type="Proteomes" id="UP000095281"/>
    </source>
</evidence>
<sequence>MPAVVARLQDLESDVEFVAPCQSEVEAYALNGVPVFAYSFDYVPRGSVIEDDRRFYSMFGNAPVGLKRKDQHLKSHSLEAFHGLDHAFIFTQGYSSNFHIEPFSRRDKTMSRLLTKMIANFVATGDPSTGNFTWASNTNESLNYAYLDLPPKMMRGALHSPAPSFWNDEVQMLAKYQLADAVSRANEQAASELTWEERMQLRAYKRAWYALWVFVFAIAVIIWLIIVCAVCHWSRTHSDKAYDNIVIER</sequence>
<dbReference type="Gene3D" id="3.40.50.1820">
    <property type="entry name" value="alpha/beta hydrolase"/>
    <property type="match status" value="1"/>
</dbReference>
<keyword evidence="2" id="KW-0812">Transmembrane</keyword>
<feature type="transmembrane region" description="Helical" evidence="2">
    <location>
        <begin position="207"/>
        <end position="226"/>
    </location>
</feature>
<evidence type="ECO:0000256" key="1">
    <source>
        <dbReference type="ARBA" id="ARBA00005964"/>
    </source>
</evidence>
<organism evidence="4 5">
    <name type="scientific">Meloidogyne hapla</name>
    <name type="common">Root-knot nematode worm</name>
    <dbReference type="NCBI Taxonomy" id="6305"/>
    <lineage>
        <taxon>Eukaryota</taxon>
        <taxon>Metazoa</taxon>
        <taxon>Ecdysozoa</taxon>
        <taxon>Nematoda</taxon>
        <taxon>Chromadorea</taxon>
        <taxon>Rhabditida</taxon>
        <taxon>Tylenchina</taxon>
        <taxon>Tylenchomorpha</taxon>
        <taxon>Tylenchoidea</taxon>
        <taxon>Meloidogynidae</taxon>
        <taxon>Meloidogyninae</taxon>
        <taxon>Meloidogyne</taxon>
    </lineage>
</organism>
<evidence type="ECO:0000256" key="2">
    <source>
        <dbReference type="SAM" id="Phobius"/>
    </source>
</evidence>
<dbReference type="AlphaFoldDB" id="A0A1I8C185"/>